<comment type="caution">
    <text evidence="2">The sequence shown here is derived from an EMBL/GenBank/DDBJ whole genome shotgun (WGS) entry which is preliminary data.</text>
</comment>
<evidence type="ECO:0000313" key="3">
    <source>
        <dbReference type="Proteomes" id="UP001189429"/>
    </source>
</evidence>
<evidence type="ECO:0000256" key="1">
    <source>
        <dbReference type="SAM" id="Phobius"/>
    </source>
</evidence>
<feature type="transmembrane region" description="Helical" evidence="1">
    <location>
        <begin position="54"/>
        <end position="70"/>
    </location>
</feature>
<sequence>MRLLRLLQLVFLKVWMPDLEVMLCVIVSSVAIARRYRLWLLILVMMLKLRFRRCLVWLLILPVLCMFHFVPRCLGWLLILTVVNLFLIVTCLIVVFVNMRLVFLMAGTLDLEFVLKFRLPRCLVGAATDIPCVVRVPLVIWLIDVLIFLVLSCTLVMGVYNARLPLAWQMVLTSRM</sequence>
<keyword evidence="3" id="KW-1185">Reference proteome</keyword>
<keyword evidence="1" id="KW-1133">Transmembrane helix</keyword>
<evidence type="ECO:0000313" key="2">
    <source>
        <dbReference type="EMBL" id="CAK0836631.1"/>
    </source>
</evidence>
<organism evidence="2 3">
    <name type="scientific">Prorocentrum cordatum</name>
    <dbReference type="NCBI Taxonomy" id="2364126"/>
    <lineage>
        <taxon>Eukaryota</taxon>
        <taxon>Sar</taxon>
        <taxon>Alveolata</taxon>
        <taxon>Dinophyceae</taxon>
        <taxon>Prorocentrales</taxon>
        <taxon>Prorocentraceae</taxon>
        <taxon>Prorocentrum</taxon>
    </lineage>
</organism>
<proteinExistence type="predicted"/>
<protein>
    <recommendedName>
        <fullName evidence="4">Glycerophosphocholine acyltransferase 1</fullName>
    </recommendedName>
</protein>
<name>A0ABN9SW37_9DINO</name>
<evidence type="ECO:0008006" key="4">
    <source>
        <dbReference type="Google" id="ProtNLM"/>
    </source>
</evidence>
<gene>
    <name evidence="2" type="ORF">PCOR1329_LOCUS33066</name>
</gene>
<feature type="transmembrane region" description="Helical" evidence="1">
    <location>
        <begin position="76"/>
        <end position="97"/>
    </location>
</feature>
<keyword evidence="1" id="KW-0812">Transmembrane</keyword>
<reference evidence="2" key="1">
    <citation type="submission" date="2023-10" db="EMBL/GenBank/DDBJ databases">
        <authorList>
            <person name="Chen Y."/>
            <person name="Shah S."/>
            <person name="Dougan E. K."/>
            <person name="Thang M."/>
            <person name="Chan C."/>
        </authorList>
    </citation>
    <scope>NUCLEOTIDE SEQUENCE [LARGE SCALE GENOMIC DNA]</scope>
</reference>
<dbReference type="EMBL" id="CAUYUJ010013692">
    <property type="protein sequence ID" value="CAK0836631.1"/>
    <property type="molecule type" value="Genomic_DNA"/>
</dbReference>
<dbReference type="Proteomes" id="UP001189429">
    <property type="component" value="Unassembled WGS sequence"/>
</dbReference>
<feature type="transmembrane region" description="Helical" evidence="1">
    <location>
        <begin position="12"/>
        <end position="33"/>
    </location>
</feature>
<keyword evidence="1" id="KW-0472">Membrane</keyword>
<accession>A0ABN9SW37</accession>
<feature type="transmembrane region" description="Helical" evidence="1">
    <location>
        <begin position="138"/>
        <end position="160"/>
    </location>
</feature>